<sequence>MAEPPTIVLKAQPEAIKEARDWVGLILGAWGLDSFVARTVVTELATNAVKHGSQPGDPIVVRVYLRDGRPVVEAWDRSDEAPVVRTPDELSESGRGLLLMTQLVVRWGTRALNEGGKVVWAECEAESVASAG</sequence>
<evidence type="ECO:0000259" key="2">
    <source>
        <dbReference type="Pfam" id="PF13581"/>
    </source>
</evidence>
<protein>
    <submittedName>
        <fullName evidence="3">ATP-binding protein</fullName>
    </submittedName>
</protein>
<feature type="domain" description="Histidine kinase/HSP90-like ATPase" evidence="2">
    <location>
        <begin position="10"/>
        <end position="121"/>
    </location>
</feature>
<dbReference type="RefSeq" id="WP_378285305.1">
    <property type="nucleotide sequence ID" value="NZ_JBHSON010000043.1"/>
</dbReference>
<dbReference type="PANTHER" id="PTHR35526:SF3">
    <property type="entry name" value="ANTI-SIGMA-F FACTOR RSBW"/>
    <property type="match status" value="1"/>
</dbReference>
<keyword evidence="3" id="KW-0067">ATP-binding</keyword>
<dbReference type="InterPro" id="IPR036890">
    <property type="entry name" value="HATPase_C_sf"/>
</dbReference>
<reference evidence="4" key="1">
    <citation type="journal article" date="2019" name="Int. J. Syst. Evol. Microbiol.">
        <title>The Global Catalogue of Microorganisms (GCM) 10K type strain sequencing project: providing services to taxonomists for standard genome sequencing and annotation.</title>
        <authorList>
            <consortium name="The Broad Institute Genomics Platform"/>
            <consortium name="The Broad Institute Genome Sequencing Center for Infectious Disease"/>
            <person name="Wu L."/>
            <person name="Ma J."/>
        </authorList>
    </citation>
    <scope>NUCLEOTIDE SEQUENCE [LARGE SCALE GENOMIC DNA]</scope>
    <source>
        <strain evidence="4">KCTC 42087</strain>
    </source>
</reference>
<keyword evidence="4" id="KW-1185">Reference proteome</keyword>
<keyword evidence="1" id="KW-0723">Serine/threonine-protein kinase</keyword>
<evidence type="ECO:0000256" key="1">
    <source>
        <dbReference type="ARBA" id="ARBA00022527"/>
    </source>
</evidence>
<organism evidence="3 4">
    <name type="scientific">Actinomadura rugatobispora</name>
    <dbReference type="NCBI Taxonomy" id="1994"/>
    <lineage>
        <taxon>Bacteria</taxon>
        <taxon>Bacillati</taxon>
        <taxon>Actinomycetota</taxon>
        <taxon>Actinomycetes</taxon>
        <taxon>Streptosporangiales</taxon>
        <taxon>Thermomonosporaceae</taxon>
        <taxon>Actinomadura</taxon>
    </lineage>
</organism>
<dbReference type="GO" id="GO:0005524">
    <property type="term" value="F:ATP binding"/>
    <property type="evidence" value="ECO:0007669"/>
    <property type="project" value="UniProtKB-KW"/>
</dbReference>
<dbReference type="EMBL" id="JBHSON010000043">
    <property type="protein sequence ID" value="MFC5749577.1"/>
    <property type="molecule type" value="Genomic_DNA"/>
</dbReference>
<accession>A0ABW1A4K1</accession>
<evidence type="ECO:0000313" key="3">
    <source>
        <dbReference type="EMBL" id="MFC5749577.1"/>
    </source>
</evidence>
<proteinExistence type="predicted"/>
<dbReference type="Gene3D" id="3.30.565.10">
    <property type="entry name" value="Histidine kinase-like ATPase, C-terminal domain"/>
    <property type="match status" value="1"/>
</dbReference>
<keyword evidence="1" id="KW-0418">Kinase</keyword>
<dbReference type="PANTHER" id="PTHR35526">
    <property type="entry name" value="ANTI-SIGMA-F FACTOR RSBW-RELATED"/>
    <property type="match status" value="1"/>
</dbReference>
<dbReference type="CDD" id="cd16936">
    <property type="entry name" value="HATPase_RsbW-like"/>
    <property type="match status" value="1"/>
</dbReference>
<dbReference type="SUPFAM" id="SSF55874">
    <property type="entry name" value="ATPase domain of HSP90 chaperone/DNA topoisomerase II/histidine kinase"/>
    <property type="match status" value="1"/>
</dbReference>
<dbReference type="Pfam" id="PF13581">
    <property type="entry name" value="HATPase_c_2"/>
    <property type="match status" value="1"/>
</dbReference>
<evidence type="ECO:0000313" key="4">
    <source>
        <dbReference type="Proteomes" id="UP001596074"/>
    </source>
</evidence>
<dbReference type="InterPro" id="IPR003594">
    <property type="entry name" value="HATPase_dom"/>
</dbReference>
<name>A0ABW1A4K1_9ACTN</name>
<dbReference type="Proteomes" id="UP001596074">
    <property type="component" value="Unassembled WGS sequence"/>
</dbReference>
<dbReference type="InterPro" id="IPR050267">
    <property type="entry name" value="Anti-sigma-factor_SerPK"/>
</dbReference>
<gene>
    <name evidence="3" type="ORF">ACFPZN_28475</name>
</gene>
<keyword evidence="1" id="KW-0808">Transferase</keyword>
<keyword evidence="3" id="KW-0547">Nucleotide-binding</keyword>
<comment type="caution">
    <text evidence="3">The sequence shown here is derived from an EMBL/GenBank/DDBJ whole genome shotgun (WGS) entry which is preliminary data.</text>
</comment>